<dbReference type="RefSeq" id="WP_010757424.1">
    <property type="nucleotide sequence ID" value="NZ_ASWD01000001.1"/>
</dbReference>
<dbReference type="PATRIC" id="fig|1158607.3.peg.2409"/>
<keyword evidence="2" id="KW-0732">Signal</keyword>
<feature type="transmembrane region" description="Helical" evidence="1">
    <location>
        <begin position="83"/>
        <end position="102"/>
    </location>
</feature>
<dbReference type="Proteomes" id="UP000013782">
    <property type="component" value="Unassembled WGS sequence"/>
</dbReference>
<keyword evidence="1" id="KW-1133">Transmembrane helix</keyword>
<organism evidence="3 4">
    <name type="scientific">Enterococcus pallens ATCC BAA-351</name>
    <dbReference type="NCBI Taxonomy" id="1158607"/>
    <lineage>
        <taxon>Bacteria</taxon>
        <taxon>Bacillati</taxon>
        <taxon>Bacillota</taxon>
        <taxon>Bacilli</taxon>
        <taxon>Lactobacillales</taxon>
        <taxon>Enterococcaceae</taxon>
        <taxon>Enterococcus</taxon>
    </lineage>
</organism>
<evidence type="ECO:0000256" key="1">
    <source>
        <dbReference type="SAM" id="Phobius"/>
    </source>
</evidence>
<accession>R2QER1</accession>
<dbReference type="STRING" id="160454.RV10_GL000726"/>
<gene>
    <name evidence="3" type="ORF">UAU_02434</name>
</gene>
<feature type="chain" id="PRO_5039492324" description="LPXTG-domain-containing protein cell wall anchor domain" evidence="2">
    <location>
        <begin position="25"/>
        <end position="113"/>
    </location>
</feature>
<evidence type="ECO:0000313" key="3">
    <source>
        <dbReference type="EMBL" id="EOH93738.1"/>
    </source>
</evidence>
<keyword evidence="1" id="KW-0812">Transmembrane</keyword>
<comment type="caution">
    <text evidence="3">The sequence shown here is derived from an EMBL/GenBank/DDBJ whole genome shotgun (WGS) entry which is preliminary data.</text>
</comment>
<evidence type="ECO:0000256" key="2">
    <source>
        <dbReference type="SAM" id="SignalP"/>
    </source>
</evidence>
<sequence length="113" mass="12174">MRKKVLFLLAVILSLNVSMIKANAEAVTQVSITFSEPTTAPLTPPDDGVSLIRTPLANTSGYTGTLADTGKRLPTTGDQCNRSLTLLGYLSLFVFVLCMILGKSKEGRQRETV</sequence>
<proteinExistence type="predicted"/>
<keyword evidence="1" id="KW-0472">Membrane</keyword>
<dbReference type="HOGENOM" id="CLU_2129569_0_0_9"/>
<feature type="signal peptide" evidence="2">
    <location>
        <begin position="1"/>
        <end position="24"/>
    </location>
</feature>
<reference evidence="3 4" key="1">
    <citation type="submission" date="2013-02" db="EMBL/GenBank/DDBJ databases">
        <title>The Genome Sequence of Enterococcus pallens BAA-351.</title>
        <authorList>
            <consortium name="The Broad Institute Genome Sequencing Platform"/>
            <consortium name="The Broad Institute Genome Sequencing Center for Infectious Disease"/>
            <person name="Earl A.M."/>
            <person name="Gilmore M.S."/>
            <person name="Lebreton F."/>
            <person name="Walker B."/>
            <person name="Young S.K."/>
            <person name="Zeng Q."/>
            <person name="Gargeya S."/>
            <person name="Fitzgerald M."/>
            <person name="Haas B."/>
            <person name="Abouelleil A."/>
            <person name="Alvarado L."/>
            <person name="Arachchi H.M."/>
            <person name="Berlin A.M."/>
            <person name="Chapman S.B."/>
            <person name="Dewar J."/>
            <person name="Goldberg J."/>
            <person name="Griggs A."/>
            <person name="Gujja S."/>
            <person name="Hansen M."/>
            <person name="Howarth C."/>
            <person name="Imamovic A."/>
            <person name="Larimer J."/>
            <person name="McCowan C."/>
            <person name="Murphy C."/>
            <person name="Neiman D."/>
            <person name="Pearson M."/>
            <person name="Priest M."/>
            <person name="Roberts A."/>
            <person name="Saif S."/>
            <person name="Shea T."/>
            <person name="Sisk P."/>
            <person name="Sykes S."/>
            <person name="Wortman J."/>
            <person name="Nusbaum C."/>
            <person name="Birren B."/>
        </authorList>
    </citation>
    <scope>NUCLEOTIDE SEQUENCE [LARGE SCALE GENOMIC DNA]</scope>
    <source>
        <strain evidence="3 4">ATCC BAA-351</strain>
    </source>
</reference>
<dbReference type="EMBL" id="AJAQ01000016">
    <property type="protein sequence ID" value="EOH93738.1"/>
    <property type="molecule type" value="Genomic_DNA"/>
</dbReference>
<dbReference type="OrthoDB" id="2307220at2"/>
<evidence type="ECO:0000313" key="4">
    <source>
        <dbReference type="Proteomes" id="UP000013782"/>
    </source>
</evidence>
<dbReference type="AlphaFoldDB" id="R2QER1"/>
<evidence type="ECO:0008006" key="5">
    <source>
        <dbReference type="Google" id="ProtNLM"/>
    </source>
</evidence>
<keyword evidence="4" id="KW-1185">Reference proteome</keyword>
<name>R2QER1_9ENTE</name>
<protein>
    <recommendedName>
        <fullName evidence="5">LPXTG-domain-containing protein cell wall anchor domain</fullName>
    </recommendedName>
</protein>